<dbReference type="RefSeq" id="WP_086743886.1">
    <property type="nucleotide sequence ID" value="NZ_MWPV01000002.1"/>
</dbReference>
<evidence type="ECO:0000313" key="9">
    <source>
        <dbReference type="Proteomes" id="UP000194841"/>
    </source>
</evidence>
<dbReference type="GO" id="GO:0009424">
    <property type="term" value="C:bacterial-type flagellum hook"/>
    <property type="evidence" value="ECO:0007669"/>
    <property type="project" value="UniProtKB-UniRule"/>
</dbReference>
<proteinExistence type="inferred from homology"/>
<feature type="domain" description="Flagellar hook-associated protein 2 C-terminal" evidence="7">
    <location>
        <begin position="331"/>
        <end position="556"/>
    </location>
</feature>
<evidence type="ECO:0000256" key="5">
    <source>
        <dbReference type="RuleBase" id="RU362066"/>
    </source>
</evidence>
<protein>
    <recommendedName>
        <fullName evidence="5">Flagellar hook-associated protein 2</fullName>
        <shortName evidence="5">HAP2</shortName>
    </recommendedName>
    <alternativeName>
        <fullName evidence="5">Flagellar cap protein</fullName>
    </alternativeName>
</protein>
<evidence type="ECO:0000313" key="8">
    <source>
        <dbReference type="EMBL" id="OUL58583.1"/>
    </source>
</evidence>
<dbReference type="Pfam" id="PF02465">
    <property type="entry name" value="FliD_N"/>
    <property type="match status" value="1"/>
</dbReference>
<evidence type="ECO:0000259" key="6">
    <source>
        <dbReference type="Pfam" id="PF02465"/>
    </source>
</evidence>
<comment type="similarity">
    <text evidence="1 5">Belongs to the FliD family.</text>
</comment>
<dbReference type="EMBL" id="MWPV01000002">
    <property type="protein sequence ID" value="OUL58583.1"/>
    <property type="molecule type" value="Genomic_DNA"/>
</dbReference>
<feature type="domain" description="Flagellar hook-associated protein 2 N-terminal" evidence="6">
    <location>
        <begin position="11"/>
        <end position="107"/>
    </location>
</feature>
<name>A0A244CSL0_PSEDV</name>
<dbReference type="AlphaFoldDB" id="A0A244CSL0"/>
<comment type="caution">
    <text evidence="8">The sequence shown here is derived from an EMBL/GenBank/DDBJ whole genome shotgun (WGS) entry which is preliminary data.</text>
</comment>
<evidence type="ECO:0000256" key="3">
    <source>
        <dbReference type="ARBA" id="ARBA00023054"/>
    </source>
</evidence>
<keyword evidence="3" id="KW-0175">Coiled coil</keyword>
<dbReference type="GO" id="GO:0009421">
    <property type="term" value="C:bacterial-type flagellum filament cap"/>
    <property type="evidence" value="ECO:0007669"/>
    <property type="project" value="InterPro"/>
</dbReference>
<dbReference type="InterPro" id="IPR010809">
    <property type="entry name" value="FliD_C"/>
</dbReference>
<comment type="subcellular location">
    <subcellularLocation>
        <location evidence="5">Secreted</location>
    </subcellularLocation>
    <subcellularLocation>
        <location evidence="5">Bacterial flagellum</location>
    </subcellularLocation>
</comment>
<evidence type="ECO:0000259" key="7">
    <source>
        <dbReference type="Pfam" id="PF07195"/>
    </source>
</evidence>
<sequence>MPSLSSPGIGSGLDVNSIVTQLVEAERKPFDDKTLKTEEKYTAQVSDLGKLKSAISDLNDALFDLKLPTTFSKRSVESASSKFDVEAGSAALPASYDIKVDQVAQSQTITSKAFDLTTAVGQGTLTLKNSSSSFNIEVSASDTLDSVAANINSSGANFGVTASIINGENGSYLVLSADKTGLESAIEIEVTDQDGQGYDNSGLSQLAFSAKNTVLAQTFTAGEVMNADGTSNGVITLANGTSSENINILATDTIEDVVNKINANSINVTASLEDDGAGGKKLALVSTNDYGNHQVSIAIASDDDGNTTDLSGISRLAHSYSPNNYVENQAASDAKITVNGAISASSSTNTFDKVVAGVALTVKSAHAATDAADKITVSLDKGSTEEAVGKFVDSFNAMLDVVKQVTNADKETGSVGSLISDSTVRTFLGQLRESMGDAVPIENNLSLSLSMIGVSTQKDGTLKLDNKELKKQIDTNFEHFGTFFSGEKGIARSLADVVNEYKGTGGIVDNKIKSINGYMEKLNEEKDKFNTKMVKYESRLFSQFNTMDLLVANLNATSQYLTGALDNLPGVVKKSK</sequence>
<dbReference type="OrthoDB" id="9810816at2"/>
<evidence type="ECO:0000256" key="2">
    <source>
        <dbReference type="ARBA" id="ARBA00011255"/>
    </source>
</evidence>
<organism evidence="8 9">
    <name type="scientific">Pseudoalteromonas ulvae</name>
    <dbReference type="NCBI Taxonomy" id="107327"/>
    <lineage>
        <taxon>Bacteria</taxon>
        <taxon>Pseudomonadati</taxon>
        <taxon>Pseudomonadota</taxon>
        <taxon>Gammaproteobacteria</taxon>
        <taxon>Alteromonadales</taxon>
        <taxon>Pseudoalteromonadaceae</taxon>
        <taxon>Pseudoalteromonas</taxon>
    </lineage>
</organism>
<evidence type="ECO:0000256" key="1">
    <source>
        <dbReference type="ARBA" id="ARBA00009764"/>
    </source>
</evidence>
<keyword evidence="5" id="KW-0964">Secreted</keyword>
<dbReference type="GO" id="GO:0071973">
    <property type="term" value="P:bacterial-type flagellum-dependent cell motility"/>
    <property type="evidence" value="ECO:0007669"/>
    <property type="project" value="TreeGrafter"/>
</dbReference>
<dbReference type="InterPro" id="IPR010810">
    <property type="entry name" value="Flagellin_hook_IN_motif"/>
</dbReference>
<dbReference type="Pfam" id="PF07195">
    <property type="entry name" value="FliD_C"/>
    <property type="match status" value="1"/>
</dbReference>
<comment type="function">
    <text evidence="5">Required for morphogenesis and for the elongation of the flagellar filament by facilitating polymerization of the flagellin monomers at the tip of growing filament. Forms a capping structure, which prevents flagellin subunits (transported through the central channel of the flagellum) from leaking out without polymerization at the distal end.</text>
</comment>
<dbReference type="GO" id="GO:0005576">
    <property type="term" value="C:extracellular region"/>
    <property type="evidence" value="ECO:0007669"/>
    <property type="project" value="UniProtKB-SubCell"/>
</dbReference>
<dbReference type="Pfam" id="PF07196">
    <property type="entry name" value="Flagellin_IN"/>
    <property type="match status" value="2"/>
</dbReference>
<accession>A0A244CSL0</accession>
<dbReference type="GO" id="GO:0007155">
    <property type="term" value="P:cell adhesion"/>
    <property type="evidence" value="ECO:0007669"/>
    <property type="project" value="InterPro"/>
</dbReference>
<dbReference type="Proteomes" id="UP000194841">
    <property type="component" value="Unassembled WGS sequence"/>
</dbReference>
<reference evidence="8 9" key="1">
    <citation type="submission" date="2017-02" db="EMBL/GenBank/DDBJ databases">
        <title>Pseudoalteromonas ulvae TC14 Genome.</title>
        <authorList>
            <person name="Molmeret M."/>
        </authorList>
    </citation>
    <scope>NUCLEOTIDE SEQUENCE [LARGE SCALE GENOMIC DNA]</scope>
    <source>
        <strain evidence="8">TC14</strain>
    </source>
</reference>
<keyword evidence="9" id="KW-1185">Reference proteome</keyword>
<evidence type="ECO:0000256" key="4">
    <source>
        <dbReference type="ARBA" id="ARBA00023143"/>
    </source>
</evidence>
<comment type="subunit">
    <text evidence="2 5">Homopentamer.</text>
</comment>
<dbReference type="InterPro" id="IPR003481">
    <property type="entry name" value="FliD_N"/>
</dbReference>
<dbReference type="PANTHER" id="PTHR30288:SF0">
    <property type="entry name" value="FLAGELLAR HOOK-ASSOCIATED PROTEIN 2"/>
    <property type="match status" value="1"/>
</dbReference>
<dbReference type="PANTHER" id="PTHR30288">
    <property type="entry name" value="FLAGELLAR CAP/ASSEMBLY PROTEIN FLID"/>
    <property type="match status" value="1"/>
</dbReference>
<gene>
    <name evidence="8" type="ORF">B1199_09695</name>
</gene>
<keyword evidence="4 5" id="KW-0975">Bacterial flagellum</keyword>
<dbReference type="InterPro" id="IPR040026">
    <property type="entry name" value="FliD"/>
</dbReference>